<dbReference type="RefSeq" id="WP_317468576.1">
    <property type="nucleotide sequence ID" value="NZ_JAWLKJ010000001.1"/>
</dbReference>
<organism evidence="3 4">
    <name type="scientific">Dietzia maris</name>
    <dbReference type="NCBI Taxonomy" id="37915"/>
    <lineage>
        <taxon>Bacteria</taxon>
        <taxon>Bacillati</taxon>
        <taxon>Actinomycetota</taxon>
        <taxon>Actinomycetes</taxon>
        <taxon>Mycobacteriales</taxon>
        <taxon>Dietziaceae</taxon>
        <taxon>Dietzia</taxon>
    </lineage>
</organism>
<keyword evidence="1" id="KW-0812">Transmembrane</keyword>
<dbReference type="AlphaFoldDB" id="A0AAE4U6H3"/>
<protein>
    <submittedName>
        <fullName evidence="3">CPBP family intramembrane glutamic endopeptidase</fullName>
        <ecNumber evidence="3">3.4.-.-</ecNumber>
    </submittedName>
</protein>
<gene>
    <name evidence="3" type="ORF">R3P82_03800</name>
</gene>
<evidence type="ECO:0000313" key="4">
    <source>
        <dbReference type="Proteomes" id="UP001185873"/>
    </source>
</evidence>
<name>A0AAE4U6H3_9ACTN</name>
<feature type="transmembrane region" description="Helical" evidence="1">
    <location>
        <begin position="56"/>
        <end position="75"/>
    </location>
</feature>
<dbReference type="PANTHER" id="PTHR43592:SF15">
    <property type="entry name" value="CAAX AMINO TERMINAL PROTEASE FAMILY PROTEIN"/>
    <property type="match status" value="1"/>
</dbReference>
<feature type="transmembrane region" description="Helical" evidence="1">
    <location>
        <begin position="148"/>
        <end position="169"/>
    </location>
</feature>
<dbReference type="Proteomes" id="UP001185873">
    <property type="component" value="Unassembled WGS sequence"/>
</dbReference>
<dbReference type="Pfam" id="PF02517">
    <property type="entry name" value="Rce1-like"/>
    <property type="match status" value="1"/>
</dbReference>
<feature type="domain" description="CAAX prenyl protease 2/Lysostaphin resistance protein A-like" evidence="2">
    <location>
        <begin position="149"/>
        <end position="237"/>
    </location>
</feature>
<feature type="transmembrane region" description="Helical" evidence="1">
    <location>
        <begin position="228"/>
        <end position="247"/>
    </location>
</feature>
<evidence type="ECO:0000259" key="2">
    <source>
        <dbReference type="Pfam" id="PF02517"/>
    </source>
</evidence>
<feature type="transmembrane region" description="Helical" evidence="1">
    <location>
        <begin position="102"/>
        <end position="128"/>
    </location>
</feature>
<dbReference type="EC" id="3.4.-.-" evidence="3"/>
<dbReference type="EMBL" id="JAWLKJ010000001">
    <property type="protein sequence ID" value="MDV6298228.1"/>
    <property type="molecule type" value="Genomic_DNA"/>
</dbReference>
<keyword evidence="3" id="KW-0378">Hydrolase</keyword>
<accession>A0AAE4U6H3</accession>
<proteinExistence type="predicted"/>
<evidence type="ECO:0000313" key="3">
    <source>
        <dbReference type="EMBL" id="MDV6298228.1"/>
    </source>
</evidence>
<keyword evidence="1" id="KW-0472">Membrane</keyword>
<reference evidence="3" key="1">
    <citation type="submission" date="2023-10" db="EMBL/GenBank/DDBJ databases">
        <title>Development of a sustainable strategy for remediation of hydrocarbon-contaminated territories based on the waste exchange concept.</title>
        <authorList>
            <person name="Krivoruchko A."/>
        </authorList>
    </citation>
    <scope>NUCLEOTIDE SEQUENCE</scope>
    <source>
        <strain evidence="3">IEGM 1175</strain>
    </source>
</reference>
<dbReference type="GO" id="GO:0004175">
    <property type="term" value="F:endopeptidase activity"/>
    <property type="evidence" value="ECO:0007669"/>
    <property type="project" value="UniProtKB-ARBA"/>
</dbReference>
<feature type="transmembrane region" description="Helical" evidence="1">
    <location>
        <begin position="21"/>
        <end position="44"/>
    </location>
</feature>
<sequence length="249" mass="25194">MTPPPPAPPGLWTTPVRGRAALSALAWVLVYGAALVVVVLLGLVTARSLGAGRPDTALLALVVLAGTAAAALLAVRIHLLRRRGLGWAGVGIRPPDRSPWHLAWQIPAVMAAGVTASMIVLIPLGAGAESTGDEADAAIADLAAGGPVLAVLGLLTVTVLIPVAEEIVFRGIVLPALRARLRAVAGITLAGAVFAAVHLLPPALPYLLVVGISLCAMAEWYRSIVPGIVLHGVNNAVVFTGIIAAGSGQ</sequence>
<comment type="caution">
    <text evidence="3">The sequence shown here is derived from an EMBL/GenBank/DDBJ whole genome shotgun (WGS) entry which is preliminary data.</text>
</comment>
<dbReference type="GO" id="GO:0080120">
    <property type="term" value="P:CAAX-box protein maturation"/>
    <property type="evidence" value="ECO:0007669"/>
    <property type="project" value="UniProtKB-ARBA"/>
</dbReference>
<keyword evidence="1" id="KW-1133">Transmembrane helix</keyword>
<dbReference type="PANTHER" id="PTHR43592">
    <property type="entry name" value="CAAX AMINO TERMINAL PROTEASE"/>
    <property type="match status" value="1"/>
</dbReference>
<evidence type="ECO:0000256" key="1">
    <source>
        <dbReference type="SAM" id="Phobius"/>
    </source>
</evidence>
<dbReference type="InterPro" id="IPR003675">
    <property type="entry name" value="Rce1/LyrA-like_dom"/>
</dbReference>